<dbReference type="InterPro" id="IPR036063">
    <property type="entry name" value="Smr_dom_sf"/>
</dbReference>
<dbReference type="InterPro" id="IPR013899">
    <property type="entry name" value="DUF1771"/>
</dbReference>
<proteinExistence type="predicted"/>
<dbReference type="PROSITE" id="PS50828">
    <property type="entry name" value="SMR"/>
    <property type="match status" value="1"/>
</dbReference>
<dbReference type="Pfam" id="PF08590">
    <property type="entry name" value="DUF1771"/>
    <property type="match status" value="1"/>
</dbReference>
<name>A0AAW0EIP5_9AGAR</name>
<feature type="region of interest" description="Disordered" evidence="2">
    <location>
        <begin position="234"/>
        <end position="256"/>
    </location>
</feature>
<dbReference type="InterPro" id="IPR002625">
    <property type="entry name" value="Smr_dom"/>
</dbReference>
<dbReference type="PANTHER" id="PTHR47417:SF1">
    <property type="entry name" value="SMR DOMAIN-CONTAINING PROTEIN YPL199C"/>
    <property type="match status" value="1"/>
</dbReference>
<reference evidence="4 5" key="1">
    <citation type="journal article" date="2024" name="J Genomics">
        <title>Draft genome sequencing and assembly of Favolaschia claudopus CIRM-BRFM 2984 isolated from oak limbs.</title>
        <authorList>
            <person name="Navarro D."/>
            <person name="Drula E."/>
            <person name="Chaduli D."/>
            <person name="Cazenave R."/>
            <person name="Ahrendt S."/>
            <person name="Wang J."/>
            <person name="Lipzen A."/>
            <person name="Daum C."/>
            <person name="Barry K."/>
            <person name="Grigoriev I.V."/>
            <person name="Favel A."/>
            <person name="Rosso M.N."/>
            <person name="Martin F."/>
        </authorList>
    </citation>
    <scope>NUCLEOTIDE SEQUENCE [LARGE SCALE GENOMIC DNA]</scope>
    <source>
        <strain evidence="4 5">CIRM-BRFM 2984</strain>
    </source>
</reference>
<evidence type="ECO:0000256" key="2">
    <source>
        <dbReference type="SAM" id="MobiDB-lite"/>
    </source>
</evidence>
<dbReference type="Gene3D" id="3.30.1370.110">
    <property type="match status" value="1"/>
</dbReference>
<evidence type="ECO:0000256" key="1">
    <source>
        <dbReference type="SAM" id="Coils"/>
    </source>
</evidence>
<dbReference type="SMART" id="SM01162">
    <property type="entry name" value="DUF1771"/>
    <property type="match status" value="1"/>
</dbReference>
<dbReference type="Pfam" id="PF01713">
    <property type="entry name" value="Smr"/>
    <property type="match status" value="1"/>
</dbReference>
<feature type="coiled-coil region" evidence="1">
    <location>
        <begin position="257"/>
        <end position="310"/>
    </location>
</feature>
<accession>A0AAW0EIP5</accession>
<dbReference type="Proteomes" id="UP001362999">
    <property type="component" value="Unassembled WGS sequence"/>
</dbReference>
<keyword evidence="5" id="KW-1185">Reference proteome</keyword>
<evidence type="ECO:0000313" key="5">
    <source>
        <dbReference type="Proteomes" id="UP001362999"/>
    </source>
</evidence>
<dbReference type="EMBL" id="JAWWNJ010000001">
    <property type="protein sequence ID" value="KAK7063959.1"/>
    <property type="molecule type" value="Genomic_DNA"/>
</dbReference>
<evidence type="ECO:0000313" key="4">
    <source>
        <dbReference type="EMBL" id="KAK7063959.1"/>
    </source>
</evidence>
<feature type="region of interest" description="Disordered" evidence="2">
    <location>
        <begin position="31"/>
        <end position="124"/>
    </location>
</feature>
<dbReference type="PANTHER" id="PTHR47417">
    <property type="entry name" value="SMR DOMAIN-CONTAINING PROTEIN YPL199C"/>
    <property type="match status" value="1"/>
</dbReference>
<dbReference type="SMART" id="SM00463">
    <property type="entry name" value="SMR"/>
    <property type="match status" value="1"/>
</dbReference>
<protein>
    <recommendedName>
        <fullName evidence="3">Smr domain-containing protein</fullName>
    </recommendedName>
</protein>
<feature type="domain" description="Smr" evidence="3">
    <location>
        <begin position="328"/>
        <end position="402"/>
    </location>
</feature>
<dbReference type="InterPro" id="IPR053020">
    <property type="entry name" value="Smr_domain_protein"/>
</dbReference>
<feature type="region of interest" description="Disordered" evidence="2">
    <location>
        <begin position="165"/>
        <end position="191"/>
    </location>
</feature>
<sequence length="402" mass="45998">MGRFWGTVAAIGIVVVLEVVDRLFIHKERNSSVKETRHDSSHSRDVRPVQAPQHHSGVGYQQSSVSRDSRPTPQALPVQRRAGYEPESQQPHRRIVQHSPRTVTSVANHRRAGYEPDIPRGWLPTHRLSDDTPPPLFDPTLEEFPDNIPLSGYEPEIREDWLPTRRLSDDTPPALYDPELEESQDDIPLSGYEPEIPEDWLFYEFELDESLDYIPLSGYEPEIPEDWLRTRRLSEDTPPPLYDPELEESQDDTPLSADEHRAMAQKARKEMTKAFEQSKVFKRNGFWADAQSMEEKGQKFKRTMETLNQKASELIYQENNKNKKPGEVDLHRLFLKEAEQKVQEAIWAAEARGASSVRFIVGQGKHSKNGARLKPELTSFIEGLGHTVRTDGRNAGVLVVEV</sequence>
<dbReference type="AlphaFoldDB" id="A0AAW0EIP5"/>
<dbReference type="SUPFAM" id="SSF160443">
    <property type="entry name" value="SMR domain-like"/>
    <property type="match status" value="1"/>
</dbReference>
<organism evidence="4 5">
    <name type="scientific">Favolaschia claudopus</name>
    <dbReference type="NCBI Taxonomy" id="2862362"/>
    <lineage>
        <taxon>Eukaryota</taxon>
        <taxon>Fungi</taxon>
        <taxon>Dikarya</taxon>
        <taxon>Basidiomycota</taxon>
        <taxon>Agaricomycotina</taxon>
        <taxon>Agaricomycetes</taxon>
        <taxon>Agaricomycetidae</taxon>
        <taxon>Agaricales</taxon>
        <taxon>Marasmiineae</taxon>
        <taxon>Mycenaceae</taxon>
        <taxon>Favolaschia</taxon>
    </lineage>
</organism>
<gene>
    <name evidence="4" type="ORF">R3P38DRAFT_2821488</name>
</gene>
<comment type="caution">
    <text evidence="4">The sequence shown here is derived from an EMBL/GenBank/DDBJ whole genome shotgun (WGS) entry which is preliminary data.</text>
</comment>
<keyword evidence="1" id="KW-0175">Coiled coil</keyword>
<feature type="compositionally biased region" description="Basic and acidic residues" evidence="2">
    <location>
        <begin position="31"/>
        <end position="47"/>
    </location>
</feature>
<evidence type="ECO:0000259" key="3">
    <source>
        <dbReference type="PROSITE" id="PS50828"/>
    </source>
</evidence>